<dbReference type="EnsemblPlants" id="Kaladp0074s0043.1.v1.1">
    <property type="protein sequence ID" value="Kaladp0074s0043.1.v1.1.CDS.1"/>
    <property type="gene ID" value="Kaladp0074s0043.v1.1"/>
</dbReference>
<name>A0A7N0ULT3_KALFE</name>
<dbReference type="Gramene" id="Kaladp0074s0043.1.v1.1">
    <property type="protein sequence ID" value="Kaladp0074s0043.1.v1.1.CDS.1"/>
    <property type="gene ID" value="Kaladp0074s0043.v1.1"/>
</dbReference>
<evidence type="ECO:0000313" key="1">
    <source>
        <dbReference type="EnsemblPlants" id="Kaladp0074s0043.1.v1.1.CDS.1"/>
    </source>
</evidence>
<dbReference type="AlphaFoldDB" id="A0A7N0ULT3"/>
<keyword evidence="2" id="KW-1185">Reference proteome</keyword>
<protein>
    <submittedName>
        <fullName evidence="1">Uncharacterized protein</fullName>
    </submittedName>
</protein>
<organism evidence="1 2">
    <name type="scientific">Kalanchoe fedtschenkoi</name>
    <name type="common">Lavender scallops</name>
    <name type="synonym">South American air plant</name>
    <dbReference type="NCBI Taxonomy" id="63787"/>
    <lineage>
        <taxon>Eukaryota</taxon>
        <taxon>Viridiplantae</taxon>
        <taxon>Streptophyta</taxon>
        <taxon>Embryophyta</taxon>
        <taxon>Tracheophyta</taxon>
        <taxon>Spermatophyta</taxon>
        <taxon>Magnoliopsida</taxon>
        <taxon>eudicotyledons</taxon>
        <taxon>Gunneridae</taxon>
        <taxon>Pentapetalae</taxon>
        <taxon>Saxifragales</taxon>
        <taxon>Crassulaceae</taxon>
        <taxon>Kalanchoe</taxon>
    </lineage>
</organism>
<proteinExistence type="predicted"/>
<dbReference type="Proteomes" id="UP000594263">
    <property type="component" value="Unplaced"/>
</dbReference>
<evidence type="ECO:0000313" key="2">
    <source>
        <dbReference type="Proteomes" id="UP000594263"/>
    </source>
</evidence>
<accession>A0A7N0ULT3</accession>
<sequence length="62" mass="7624">MLSVTSRWMWKVEDLQNRNLLLISNWICFRFFVCDLPTSVSCTFFAFKFRMWLWDISDDFLC</sequence>
<reference evidence="1" key="1">
    <citation type="submission" date="2021-01" db="UniProtKB">
        <authorList>
            <consortium name="EnsemblPlants"/>
        </authorList>
    </citation>
    <scope>IDENTIFICATION</scope>
</reference>